<evidence type="ECO:0000313" key="2">
    <source>
        <dbReference type="EMBL" id="MBP2028383.1"/>
    </source>
</evidence>
<reference evidence="2 3" key="1">
    <citation type="submission" date="2021-03" db="EMBL/GenBank/DDBJ databases">
        <title>Genomic Encyclopedia of Type Strains, Phase IV (KMG-IV): sequencing the most valuable type-strain genomes for metagenomic binning, comparative biology and taxonomic classification.</title>
        <authorList>
            <person name="Goeker M."/>
        </authorList>
    </citation>
    <scope>NUCLEOTIDE SEQUENCE [LARGE SCALE GENOMIC DNA]</scope>
    <source>
        <strain evidence="2 3">DSM 27512</strain>
    </source>
</reference>
<gene>
    <name evidence="2" type="ORF">J2Z35_002184</name>
</gene>
<evidence type="ECO:0000313" key="3">
    <source>
        <dbReference type="Proteomes" id="UP001314903"/>
    </source>
</evidence>
<evidence type="ECO:0000259" key="1">
    <source>
        <dbReference type="Pfam" id="PF00581"/>
    </source>
</evidence>
<dbReference type="InterPro" id="IPR001763">
    <property type="entry name" value="Rhodanese-like_dom"/>
</dbReference>
<protein>
    <submittedName>
        <fullName evidence="2">Rhodanese-related sulfurtransferase</fullName>
    </submittedName>
</protein>
<name>A0ABS4KKR4_9FIRM</name>
<dbReference type="Gene3D" id="3.40.250.10">
    <property type="entry name" value="Rhodanese-like domain"/>
    <property type="match status" value="1"/>
</dbReference>
<dbReference type="EMBL" id="JAGGLI010000027">
    <property type="protein sequence ID" value="MBP2028383.1"/>
    <property type="molecule type" value="Genomic_DNA"/>
</dbReference>
<dbReference type="SUPFAM" id="SSF52821">
    <property type="entry name" value="Rhodanese/Cell cycle control phosphatase"/>
    <property type="match status" value="1"/>
</dbReference>
<dbReference type="InterPro" id="IPR036873">
    <property type="entry name" value="Rhodanese-like_dom_sf"/>
</dbReference>
<dbReference type="Proteomes" id="UP001314903">
    <property type="component" value="Unassembled WGS sequence"/>
</dbReference>
<proteinExistence type="predicted"/>
<feature type="domain" description="Rhodanese" evidence="1">
    <location>
        <begin position="10"/>
        <end position="70"/>
    </location>
</feature>
<dbReference type="Pfam" id="PF00581">
    <property type="entry name" value="Rhodanese"/>
    <property type="match status" value="1"/>
</dbReference>
<accession>A0ABS4KKR4</accession>
<dbReference type="RefSeq" id="WP_209661434.1">
    <property type="nucleotide sequence ID" value="NZ_JAGGLI010000027.1"/>
</dbReference>
<organism evidence="2 3">
    <name type="scientific">Acetoanaerobium pronyense</name>
    <dbReference type="NCBI Taxonomy" id="1482736"/>
    <lineage>
        <taxon>Bacteria</taxon>
        <taxon>Bacillati</taxon>
        <taxon>Bacillota</taxon>
        <taxon>Clostridia</taxon>
        <taxon>Peptostreptococcales</taxon>
        <taxon>Filifactoraceae</taxon>
        <taxon>Acetoanaerobium</taxon>
    </lineage>
</organism>
<keyword evidence="3" id="KW-1185">Reference proteome</keyword>
<comment type="caution">
    <text evidence="2">The sequence shown here is derived from an EMBL/GenBank/DDBJ whole genome shotgun (WGS) entry which is preliminary data.</text>
</comment>
<sequence>MKPENVERISPETLSHLIEKATPIQIVDIRNDEAYGNSDKKITGSIRATFETLDDIMNKLNKDIDVITYCT</sequence>